<dbReference type="Pfam" id="PF00534">
    <property type="entry name" value="Glycos_transf_1"/>
    <property type="match status" value="1"/>
</dbReference>
<dbReference type="RefSeq" id="WP_281482425.1">
    <property type="nucleotide sequence ID" value="NZ_CP124543.1"/>
</dbReference>
<evidence type="ECO:0000313" key="5">
    <source>
        <dbReference type="EMBL" id="WGV25121.1"/>
    </source>
</evidence>
<reference evidence="5 6" key="1">
    <citation type="journal article" date="2023" name="Limnol Oceanogr Lett">
        <title>Environmental adaptations by the intertidal Antarctic cyanobacterium Halotia branconii CENA392 as revealed using long-read genome sequencing.</title>
        <authorList>
            <person name="Dextro R.B."/>
            <person name="Delbaje E."/>
            <person name="Freitas P.N.N."/>
            <person name="Geraldes V."/>
            <person name="Pinto E."/>
            <person name="Long P.F."/>
            <person name="Fiore M.F."/>
        </authorList>
    </citation>
    <scope>NUCLEOTIDE SEQUENCE [LARGE SCALE GENOMIC DNA]</scope>
    <source>
        <strain evidence="5 6">CENA392</strain>
    </source>
</reference>
<evidence type="ECO:0000313" key="6">
    <source>
        <dbReference type="Proteomes" id="UP001223520"/>
    </source>
</evidence>
<gene>
    <name evidence="5" type="ORF">QI031_25745</name>
</gene>
<feature type="domain" description="Glycosyl transferase family 1" evidence="3">
    <location>
        <begin position="208"/>
        <end position="391"/>
    </location>
</feature>
<dbReference type="SUPFAM" id="SSF53756">
    <property type="entry name" value="UDP-Glycosyltransferase/glycogen phosphorylase"/>
    <property type="match status" value="1"/>
</dbReference>
<organism evidence="5 6">
    <name type="scientific">Halotia branconii CENA392</name>
    <dbReference type="NCBI Taxonomy" id="1539056"/>
    <lineage>
        <taxon>Bacteria</taxon>
        <taxon>Bacillati</taxon>
        <taxon>Cyanobacteriota</taxon>
        <taxon>Cyanophyceae</taxon>
        <taxon>Nostocales</taxon>
        <taxon>Nodulariaceae</taxon>
        <taxon>Halotia</taxon>
    </lineage>
</organism>
<feature type="domain" description="Glycosyltransferase subfamily 4-like N-terminal" evidence="4">
    <location>
        <begin position="25"/>
        <end position="193"/>
    </location>
</feature>
<evidence type="ECO:0000259" key="4">
    <source>
        <dbReference type="Pfam" id="PF13439"/>
    </source>
</evidence>
<protein>
    <submittedName>
        <fullName evidence="5">Glycosyltransferase family 4 protein</fullName>
        <ecNumber evidence="5">2.4.-.-</ecNumber>
    </submittedName>
</protein>
<evidence type="ECO:0000259" key="3">
    <source>
        <dbReference type="Pfam" id="PF00534"/>
    </source>
</evidence>
<name>A0AAJ6P8W9_9CYAN</name>
<proteinExistence type="predicted"/>
<evidence type="ECO:0000256" key="2">
    <source>
        <dbReference type="ARBA" id="ARBA00022679"/>
    </source>
</evidence>
<dbReference type="PANTHER" id="PTHR12526">
    <property type="entry name" value="GLYCOSYLTRANSFERASE"/>
    <property type="match status" value="1"/>
</dbReference>
<keyword evidence="1 5" id="KW-0328">Glycosyltransferase</keyword>
<keyword evidence="6" id="KW-1185">Reference proteome</keyword>
<dbReference type="EC" id="2.4.-.-" evidence="5"/>
<sequence>MKIAFFDYPWTLAEPPTVGSLCLYSYQMGRYLARSNEVVFYGSKAPHHQELENYEEGIFYRRIPKSFINQLLEPLNLLDNWQISNPKRPFFASKLYYLGYYLQIARDIQSQQCDVIHIHLVSQFVPLIRAFNPQAKIVLHMNTEWLTQLDSVMIERQIEQVDLVIGCSDYVTNKIHKTFPNIPCKTIFNGVDVNIFSPKNEYSKITAKKIKQLIFVGRISPEKGVHILLKAFNQVILKYPHVQLKIIGPENAVLPWEMMNKEDPNVVKLAPFYKENYGSQLRNIISPNAANSVFFVGTVENFKLIEFYEQSDIFIFPSVWNEPFGIPIIEAMAMQLPVIATYSGAFPEIVEQGTTGLLVERSNADALAEAILCLLENENLSKAMGKAGRQRAVEKFSWDCLSESLLDQYKQICENTID</sequence>
<accession>A0AAJ6P8W9</accession>
<dbReference type="AlphaFoldDB" id="A0AAJ6P8W9"/>
<dbReference type="GO" id="GO:0016757">
    <property type="term" value="F:glycosyltransferase activity"/>
    <property type="evidence" value="ECO:0007669"/>
    <property type="project" value="UniProtKB-KW"/>
</dbReference>
<dbReference type="EMBL" id="CP124543">
    <property type="protein sequence ID" value="WGV25121.1"/>
    <property type="molecule type" value="Genomic_DNA"/>
</dbReference>
<dbReference type="Gene3D" id="3.40.50.2000">
    <property type="entry name" value="Glycogen Phosphorylase B"/>
    <property type="match status" value="2"/>
</dbReference>
<dbReference type="CDD" id="cd03801">
    <property type="entry name" value="GT4_PimA-like"/>
    <property type="match status" value="1"/>
</dbReference>
<dbReference type="Proteomes" id="UP001223520">
    <property type="component" value="Chromosome"/>
</dbReference>
<dbReference type="PANTHER" id="PTHR12526:SF510">
    <property type="entry name" value="D-INOSITOL 3-PHOSPHATE GLYCOSYLTRANSFERASE"/>
    <property type="match status" value="1"/>
</dbReference>
<dbReference type="KEGG" id="hbq:QI031_25745"/>
<dbReference type="InterPro" id="IPR001296">
    <property type="entry name" value="Glyco_trans_1"/>
</dbReference>
<evidence type="ECO:0000256" key="1">
    <source>
        <dbReference type="ARBA" id="ARBA00022676"/>
    </source>
</evidence>
<keyword evidence="2 5" id="KW-0808">Transferase</keyword>
<dbReference type="Pfam" id="PF13439">
    <property type="entry name" value="Glyco_transf_4"/>
    <property type="match status" value="1"/>
</dbReference>
<dbReference type="InterPro" id="IPR028098">
    <property type="entry name" value="Glyco_trans_4-like_N"/>
</dbReference>